<keyword evidence="1" id="KW-0812">Transmembrane</keyword>
<feature type="transmembrane region" description="Helical" evidence="1">
    <location>
        <begin position="180"/>
        <end position="202"/>
    </location>
</feature>
<dbReference type="EMBL" id="BSTK01000018">
    <property type="protein sequence ID" value="GLY91053.1"/>
    <property type="molecule type" value="Genomic_DNA"/>
</dbReference>
<dbReference type="PANTHER" id="PTHR37305:SF1">
    <property type="entry name" value="MEMBRANE PROTEIN"/>
    <property type="match status" value="1"/>
</dbReference>
<dbReference type="RefSeq" id="WP_285582379.1">
    <property type="nucleotide sequence ID" value="NZ_BSTK01000018.1"/>
</dbReference>
<feature type="transmembrane region" description="Helical" evidence="1">
    <location>
        <begin position="35"/>
        <end position="56"/>
    </location>
</feature>
<dbReference type="Proteomes" id="UP001165074">
    <property type="component" value="Unassembled WGS sequence"/>
</dbReference>
<organism evidence="2 3">
    <name type="scientific">Actinoallomurus iriomotensis</name>
    <dbReference type="NCBI Taxonomy" id="478107"/>
    <lineage>
        <taxon>Bacteria</taxon>
        <taxon>Bacillati</taxon>
        <taxon>Actinomycetota</taxon>
        <taxon>Actinomycetes</taxon>
        <taxon>Streptosporangiales</taxon>
        <taxon>Thermomonosporaceae</taxon>
        <taxon>Actinoallomurus</taxon>
    </lineage>
</organism>
<name>A0A9W6SCJ2_9ACTN</name>
<feature type="transmembrane region" description="Helical" evidence="1">
    <location>
        <begin position="254"/>
        <end position="278"/>
    </location>
</feature>
<gene>
    <name evidence="2" type="ORF">Airi02_089820</name>
</gene>
<keyword evidence="3" id="KW-1185">Reference proteome</keyword>
<feature type="transmembrane region" description="Helical" evidence="1">
    <location>
        <begin position="76"/>
        <end position="100"/>
    </location>
</feature>
<feature type="transmembrane region" description="Helical" evidence="1">
    <location>
        <begin position="131"/>
        <end position="160"/>
    </location>
</feature>
<sequence>MTDTGRRGADPSYRPRRTLPLRVEAVRQLRRRRTWIAFAVLLLLPWVLAAAFKIGGSPSGNDPNTPGLVTVATTGALNFTAFTLFASVGFLLVVAVALFCGDTVASEAGWASLRYLLAAPVPRVRLLRQKLIVALSLSALAVLSLPVMAMITGIYVFGWARLRLPATDTALPNGTALTRLLIIVGYTLVSELVVAALAFLLSVTTDSPLGAVGGAVGLVIVSNIIDAVTALGHWREFLPTHWQFAWTDALQPDLVWTGMVKGMVLSASYAVIFLALAVRRFRDKDVVS</sequence>
<evidence type="ECO:0000313" key="3">
    <source>
        <dbReference type="Proteomes" id="UP001165074"/>
    </source>
</evidence>
<accession>A0A9W6SCJ2</accession>
<dbReference type="PANTHER" id="PTHR37305">
    <property type="entry name" value="INTEGRAL MEMBRANE PROTEIN-RELATED"/>
    <property type="match status" value="1"/>
</dbReference>
<comment type="caution">
    <text evidence="2">The sequence shown here is derived from an EMBL/GenBank/DDBJ whole genome shotgun (WGS) entry which is preliminary data.</text>
</comment>
<dbReference type="Pfam" id="PF12730">
    <property type="entry name" value="ABC2_membrane_4"/>
    <property type="match status" value="1"/>
</dbReference>
<proteinExistence type="predicted"/>
<keyword evidence="1" id="KW-1133">Transmembrane helix</keyword>
<reference evidence="2" key="1">
    <citation type="submission" date="2023-03" db="EMBL/GenBank/DDBJ databases">
        <title>Actinoallomurus iriomotensis NBRC 103684.</title>
        <authorList>
            <person name="Ichikawa N."/>
            <person name="Sato H."/>
            <person name="Tonouchi N."/>
        </authorList>
    </citation>
    <scope>NUCLEOTIDE SEQUENCE</scope>
    <source>
        <strain evidence="2">NBRC 103684</strain>
    </source>
</reference>
<evidence type="ECO:0000256" key="1">
    <source>
        <dbReference type="SAM" id="Phobius"/>
    </source>
</evidence>
<feature type="transmembrane region" description="Helical" evidence="1">
    <location>
        <begin position="209"/>
        <end position="234"/>
    </location>
</feature>
<keyword evidence="1" id="KW-0472">Membrane</keyword>
<evidence type="ECO:0000313" key="2">
    <source>
        <dbReference type="EMBL" id="GLY91053.1"/>
    </source>
</evidence>
<protein>
    <submittedName>
        <fullName evidence="2">ABC transporter permease</fullName>
    </submittedName>
</protein>
<dbReference type="AlphaFoldDB" id="A0A9W6SCJ2"/>